<accession>A0A0F9EBW3</accession>
<proteinExistence type="predicted"/>
<comment type="caution">
    <text evidence="1">The sequence shown here is derived from an EMBL/GenBank/DDBJ whole genome shotgun (WGS) entry which is preliminary data.</text>
</comment>
<dbReference type="EMBL" id="LAZR01025594">
    <property type="protein sequence ID" value="KKL71434.1"/>
    <property type="molecule type" value="Genomic_DNA"/>
</dbReference>
<dbReference type="AlphaFoldDB" id="A0A0F9EBW3"/>
<protein>
    <submittedName>
        <fullName evidence="1">Uncharacterized protein</fullName>
    </submittedName>
</protein>
<sequence>MAHVTLEEEVTRTYVLCMNEVEAATVLGIVGTALVSTAVPEVRKAKTSVTVALARTVETRLLDHRAHVAQYAQVAAK</sequence>
<evidence type="ECO:0000313" key="1">
    <source>
        <dbReference type="EMBL" id="KKL71434.1"/>
    </source>
</evidence>
<name>A0A0F9EBW3_9ZZZZ</name>
<organism evidence="1">
    <name type="scientific">marine sediment metagenome</name>
    <dbReference type="NCBI Taxonomy" id="412755"/>
    <lineage>
        <taxon>unclassified sequences</taxon>
        <taxon>metagenomes</taxon>
        <taxon>ecological metagenomes</taxon>
    </lineage>
</organism>
<gene>
    <name evidence="1" type="ORF">LCGC14_2094940</name>
</gene>
<reference evidence="1" key="1">
    <citation type="journal article" date="2015" name="Nature">
        <title>Complex archaea that bridge the gap between prokaryotes and eukaryotes.</title>
        <authorList>
            <person name="Spang A."/>
            <person name="Saw J.H."/>
            <person name="Jorgensen S.L."/>
            <person name="Zaremba-Niedzwiedzka K."/>
            <person name="Martijn J."/>
            <person name="Lind A.E."/>
            <person name="van Eijk R."/>
            <person name="Schleper C."/>
            <person name="Guy L."/>
            <person name="Ettema T.J."/>
        </authorList>
    </citation>
    <scope>NUCLEOTIDE SEQUENCE</scope>
</reference>